<sequence>MSGACIISPGGRGGVGGIQSYARMIAARLEADHPDRPVAVLDPRGPRAWTWPLWTLWAAARLTALALGGKAAVAHLQASERSSLLRKGLLALLARALGMRVVMHHHGAELIPFARALPRPLRAALSWTLRRADENVVLGAVWARFLIEEMGVRPARVTVLPNALEDAPGASARTPDAPARPLRILFLAVMTRRKGARTLLEALARLSAEGVAWEATIAGGGPDLAPCRELAVRLGLGGRVRFAGMVDADEAQRLMRWADVYVCASSHEGLPIAILEALRAGTPVLTTPVGAIPEGAPEGRGALHFPVGDDAALARLLAGLASDRARLAALGRAARALFEERYELGRHMARLRALYGWEKADAPSAIAG</sequence>
<dbReference type="PANTHER" id="PTHR12526:SF640">
    <property type="entry name" value="COLANIC ACID BIOSYNTHESIS GLYCOSYLTRANSFERASE WCAL-RELATED"/>
    <property type="match status" value="1"/>
</dbReference>
<keyword evidence="3 6" id="KW-0808">Transferase</keyword>
<evidence type="ECO:0000259" key="5">
    <source>
        <dbReference type="Pfam" id="PF13439"/>
    </source>
</evidence>
<feature type="domain" description="Glycosyltransferase subfamily 4-like N-terminal" evidence="5">
    <location>
        <begin position="48"/>
        <end position="164"/>
    </location>
</feature>
<evidence type="ECO:0000259" key="4">
    <source>
        <dbReference type="Pfam" id="PF00534"/>
    </source>
</evidence>
<dbReference type="Proteomes" id="UP000184066">
    <property type="component" value="Unassembled WGS sequence"/>
</dbReference>
<dbReference type="InterPro" id="IPR001296">
    <property type="entry name" value="Glyco_trans_1"/>
</dbReference>
<dbReference type="CDD" id="cd03801">
    <property type="entry name" value="GT4_PimA-like"/>
    <property type="match status" value="1"/>
</dbReference>
<protein>
    <submittedName>
        <fullName evidence="6">Glycosyltransferase involved in cell wall bisynthesis</fullName>
    </submittedName>
</protein>
<keyword evidence="7" id="KW-1185">Reference proteome</keyword>
<dbReference type="Pfam" id="PF00534">
    <property type="entry name" value="Glycos_transf_1"/>
    <property type="match status" value="1"/>
</dbReference>
<name>A0A1M7U0X4_9RHOB</name>
<feature type="domain" description="Glycosyl transferase family 1" evidence="4">
    <location>
        <begin position="179"/>
        <end position="335"/>
    </location>
</feature>
<evidence type="ECO:0000256" key="1">
    <source>
        <dbReference type="ARBA" id="ARBA00009481"/>
    </source>
</evidence>
<dbReference type="STRING" id="1189325.SAMN04488119_11225"/>
<reference evidence="6 7" key="1">
    <citation type="submission" date="2016-12" db="EMBL/GenBank/DDBJ databases">
        <authorList>
            <person name="Song W.-J."/>
            <person name="Kurnit D.M."/>
        </authorList>
    </citation>
    <scope>NUCLEOTIDE SEQUENCE [LARGE SCALE GENOMIC DNA]</scope>
    <source>
        <strain evidence="6 7">CGMCC 1.10808</strain>
    </source>
</reference>
<dbReference type="Gene3D" id="3.40.50.2000">
    <property type="entry name" value="Glycogen Phosphorylase B"/>
    <property type="match status" value="2"/>
</dbReference>
<evidence type="ECO:0000256" key="2">
    <source>
        <dbReference type="ARBA" id="ARBA00022676"/>
    </source>
</evidence>
<dbReference type="RefSeq" id="WP_072748390.1">
    <property type="nucleotide sequence ID" value="NZ_FOHL01000012.1"/>
</dbReference>
<proteinExistence type="inferred from homology"/>
<dbReference type="GO" id="GO:0016757">
    <property type="term" value="F:glycosyltransferase activity"/>
    <property type="evidence" value="ECO:0007669"/>
    <property type="project" value="UniProtKB-KW"/>
</dbReference>
<dbReference type="EMBL" id="FRDL01000013">
    <property type="protein sequence ID" value="SHN76625.1"/>
    <property type="molecule type" value="Genomic_DNA"/>
</dbReference>
<gene>
    <name evidence="6" type="ORF">SAMN05216200_1133</name>
</gene>
<evidence type="ECO:0000256" key="3">
    <source>
        <dbReference type="ARBA" id="ARBA00022679"/>
    </source>
</evidence>
<dbReference type="InterPro" id="IPR028098">
    <property type="entry name" value="Glyco_trans_4-like_N"/>
</dbReference>
<evidence type="ECO:0000313" key="7">
    <source>
        <dbReference type="Proteomes" id="UP000184066"/>
    </source>
</evidence>
<evidence type="ECO:0000313" key="6">
    <source>
        <dbReference type="EMBL" id="SHN76625.1"/>
    </source>
</evidence>
<dbReference type="PANTHER" id="PTHR12526">
    <property type="entry name" value="GLYCOSYLTRANSFERASE"/>
    <property type="match status" value="1"/>
</dbReference>
<comment type="similarity">
    <text evidence="1">Belongs to the glycosyltransferase group 1 family. Glycosyltransferase 4 subfamily.</text>
</comment>
<organism evidence="6 7">
    <name type="scientific">Oceanicella actignis</name>
    <dbReference type="NCBI Taxonomy" id="1189325"/>
    <lineage>
        <taxon>Bacteria</taxon>
        <taxon>Pseudomonadati</taxon>
        <taxon>Pseudomonadota</taxon>
        <taxon>Alphaproteobacteria</taxon>
        <taxon>Rhodobacterales</taxon>
        <taxon>Paracoccaceae</taxon>
        <taxon>Oceanicella</taxon>
    </lineage>
</organism>
<accession>A0A1M7U0X4</accession>
<dbReference type="Pfam" id="PF13439">
    <property type="entry name" value="Glyco_transf_4"/>
    <property type="match status" value="1"/>
</dbReference>
<dbReference type="AlphaFoldDB" id="A0A1M7U0X4"/>
<dbReference type="SUPFAM" id="SSF53756">
    <property type="entry name" value="UDP-Glycosyltransferase/glycogen phosphorylase"/>
    <property type="match status" value="1"/>
</dbReference>
<keyword evidence="2" id="KW-0328">Glycosyltransferase</keyword>